<keyword evidence="7 14" id="KW-0812">Transmembrane</keyword>
<comment type="function">
    <text evidence="1">Required for ciliogenesis.</text>
</comment>
<keyword evidence="10" id="KW-0969">Cilium</keyword>
<dbReference type="GO" id="GO:0030030">
    <property type="term" value="P:cell projection organization"/>
    <property type="evidence" value="ECO:0007669"/>
    <property type="project" value="UniProtKB-KW"/>
</dbReference>
<keyword evidence="12" id="KW-0325">Glycoprotein</keyword>
<dbReference type="AlphaFoldDB" id="A0A6M2D2Y5"/>
<proteinExistence type="inferred from homology"/>
<feature type="transmembrane region" description="Helical" evidence="14">
    <location>
        <begin position="38"/>
        <end position="60"/>
    </location>
</feature>
<keyword evidence="11 14" id="KW-0472">Membrane</keyword>
<sequence length="210" mass="23678">MRSDRIGLVILLQFALLAIDVTLNIMSELYGGSPVTLLLFFIIQDFCIVSSLLVMCLAIFNTYAFQVGQFKEVATMFKTPVAVNLVYLVLSLVLHVWTMEINEDGSAERLRHSWQTKATDVTLFTLQRFGNDAVLSAVEHCHTFFMQSPTAINLAAYHGCYLKLGTCSFNSYHFVLSSCFHRLHIVQEFCKCGLCVTCLIQSIDELRLTV</sequence>
<evidence type="ECO:0000256" key="10">
    <source>
        <dbReference type="ARBA" id="ARBA00023069"/>
    </source>
</evidence>
<evidence type="ECO:0000256" key="4">
    <source>
        <dbReference type="ARBA" id="ARBA00010572"/>
    </source>
</evidence>
<dbReference type="EMBL" id="GHWJ01007407">
    <property type="protein sequence ID" value="NOV40144.1"/>
    <property type="molecule type" value="Transcribed_RNA"/>
</dbReference>
<evidence type="ECO:0000256" key="1">
    <source>
        <dbReference type="ARBA" id="ARBA00003709"/>
    </source>
</evidence>
<evidence type="ECO:0000256" key="3">
    <source>
        <dbReference type="ARBA" id="ARBA00004138"/>
    </source>
</evidence>
<dbReference type="PANTHER" id="PTHR13306">
    <property type="entry name" value="TRANSMEMBRANE PROTEIN 138"/>
    <property type="match status" value="1"/>
</dbReference>
<dbReference type="PANTHER" id="PTHR13306:SF6">
    <property type="entry name" value="TRANSMEMBRANE PROTEIN 138"/>
    <property type="match status" value="1"/>
</dbReference>
<feature type="transmembrane region" description="Helical" evidence="14">
    <location>
        <begin position="81"/>
        <end position="99"/>
    </location>
</feature>
<evidence type="ECO:0000256" key="14">
    <source>
        <dbReference type="SAM" id="Phobius"/>
    </source>
</evidence>
<comment type="subcellular location">
    <subcellularLocation>
        <location evidence="3">Cell projection</location>
        <location evidence="3">Cilium</location>
    </subcellularLocation>
    <subcellularLocation>
        <location evidence="2">Vacuole membrane</location>
        <topology evidence="2">Multi-pass membrane protein</topology>
    </subcellularLocation>
</comment>
<dbReference type="GO" id="GO:0005929">
    <property type="term" value="C:cilium"/>
    <property type="evidence" value="ECO:0007669"/>
    <property type="project" value="UniProtKB-SubCell"/>
</dbReference>
<keyword evidence="13" id="KW-0966">Cell projection</keyword>
<protein>
    <recommendedName>
        <fullName evidence="5">Transmembrane protein 138</fullName>
    </recommendedName>
</protein>
<evidence type="ECO:0000313" key="15">
    <source>
        <dbReference type="EMBL" id="NOV40144.1"/>
    </source>
</evidence>
<evidence type="ECO:0000256" key="9">
    <source>
        <dbReference type="ARBA" id="ARBA00022989"/>
    </source>
</evidence>
<evidence type="ECO:0000256" key="7">
    <source>
        <dbReference type="ARBA" id="ARBA00022692"/>
    </source>
</evidence>
<evidence type="ECO:0000256" key="13">
    <source>
        <dbReference type="ARBA" id="ARBA00023273"/>
    </source>
</evidence>
<dbReference type="OrthoDB" id="189688at2759"/>
<reference evidence="15" key="1">
    <citation type="submission" date="2019-09" db="EMBL/GenBank/DDBJ databases">
        <title>Organ-specific transcriptomic study of the physiology of the cattle tick, Rhipicephalus microplus.</title>
        <authorList>
            <person name="Tirloni L."/>
            <person name="Braz G."/>
            <person name="Gandara A.C.P."/>
            <person name="Sabadin G.A."/>
            <person name="da Silva R.M."/>
            <person name="Guizzo M.G."/>
            <person name="Machado J.A."/>
            <person name="Costa E.P."/>
            <person name="Gomes H.F."/>
            <person name="Moraes J."/>
            <person name="Mota M.B.S."/>
            <person name="Mesquita R.D."/>
            <person name="Alvarenga P.H."/>
            <person name="Alves F."/>
            <person name="Seixas A."/>
            <person name="da Fonseca R.N."/>
            <person name="Fogaca A."/>
            <person name="Logullo C."/>
            <person name="Tanaka A."/>
            <person name="Daffre S."/>
            <person name="Termignoni C."/>
            <person name="Vaz I.S.Jr."/>
            <person name="Oliveira P.L."/>
            <person name="Ribeiro J.M."/>
        </authorList>
    </citation>
    <scope>NUCLEOTIDE SEQUENCE</scope>
    <source>
        <strain evidence="15">Porto Alegre</strain>
    </source>
</reference>
<comment type="similarity">
    <text evidence="4">Belongs to the TMEM138 family.</text>
</comment>
<evidence type="ECO:0000256" key="2">
    <source>
        <dbReference type="ARBA" id="ARBA00004128"/>
    </source>
</evidence>
<evidence type="ECO:0000256" key="6">
    <source>
        <dbReference type="ARBA" id="ARBA00022554"/>
    </source>
</evidence>
<feature type="transmembrane region" description="Helical" evidence="14">
    <location>
        <begin position="7"/>
        <end position="26"/>
    </location>
</feature>
<organism evidence="15">
    <name type="scientific">Rhipicephalus microplus</name>
    <name type="common">Cattle tick</name>
    <name type="synonym">Boophilus microplus</name>
    <dbReference type="NCBI Taxonomy" id="6941"/>
    <lineage>
        <taxon>Eukaryota</taxon>
        <taxon>Metazoa</taxon>
        <taxon>Ecdysozoa</taxon>
        <taxon>Arthropoda</taxon>
        <taxon>Chelicerata</taxon>
        <taxon>Arachnida</taxon>
        <taxon>Acari</taxon>
        <taxon>Parasitiformes</taxon>
        <taxon>Ixodida</taxon>
        <taxon>Ixodoidea</taxon>
        <taxon>Ixodidae</taxon>
        <taxon>Rhipicephalinae</taxon>
        <taxon>Rhipicephalus</taxon>
        <taxon>Boophilus</taxon>
    </lineage>
</organism>
<dbReference type="InterPro" id="IPR024133">
    <property type="entry name" value="TM_138"/>
</dbReference>
<dbReference type="VEuPathDB" id="VectorBase:LOC119165455"/>
<keyword evidence="6" id="KW-0926">Vacuole</keyword>
<accession>A0A6M2D2Y5</accession>
<keyword evidence="9 14" id="KW-1133">Transmembrane helix</keyword>
<evidence type="ECO:0000256" key="12">
    <source>
        <dbReference type="ARBA" id="ARBA00023180"/>
    </source>
</evidence>
<dbReference type="Pfam" id="PF14935">
    <property type="entry name" value="TMEM138"/>
    <property type="match status" value="1"/>
</dbReference>
<evidence type="ECO:0000256" key="5">
    <source>
        <dbReference type="ARBA" id="ARBA00014515"/>
    </source>
</evidence>
<keyword evidence="8" id="KW-0970">Cilium biogenesis/degradation</keyword>
<dbReference type="GO" id="GO:0005774">
    <property type="term" value="C:vacuolar membrane"/>
    <property type="evidence" value="ECO:0007669"/>
    <property type="project" value="UniProtKB-SubCell"/>
</dbReference>
<name>A0A6M2D2Y5_RHIMP</name>
<evidence type="ECO:0000256" key="8">
    <source>
        <dbReference type="ARBA" id="ARBA00022794"/>
    </source>
</evidence>
<evidence type="ECO:0000256" key="11">
    <source>
        <dbReference type="ARBA" id="ARBA00023136"/>
    </source>
</evidence>